<sequence>MQIGLIIAAGLSPLILVGCTAGDSTTAPFASGVESVASVTASAGTNGCDAVAKQPDELYGKEWLRAYKQDPSPGVALRRCRYSSTVEGIELVPPSSVVTVDGDVRTTILSLPDSTDPGHRCGPGGDYLFVFTFDEYTVLDQSGTPAATFQTSDNHPCGINNAIPSV</sequence>
<dbReference type="Proteomes" id="UP001160334">
    <property type="component" value="Unassembled WGS sequence"/>
</dbReference>
<keyword evidence="2" id="KW-1185">Reference proteome</keyword>
<reference evidence="1 2" key="1">
    <citation type="submission" date="2023-04" db="EMBL/GenBank/DDBJ databases">
        <title>Forest soil microbial communities from Buena Vista Peninsula, Colon Province, Panama.</title>
        <authorList>
            <person name="Bouskill N."/>
        </authorList>
    </citation>
    <scope>NUCLEOTIDE SEQUENCE [LARGE SCALE GENOMIC DNA]</scope>
    <source>
        <strain evidence="1 2">CFH S0262</strain>
    </source>
</reference>
<evidence type="ECO:0000313" key="1">
    <source>
        <dbReference type="EMBL" id="MDH6283610.1"/>
    </source>
</evidence>
<gene>
    <name evidence="1" type="ORF">M2280_004861</name>
</gene>
<comment type="caution">
    <text evidence="1">The sequence shown here is derived from an EMBL/GenBank/DDBJ whole genome shotgun (WGS) entry which is preliminary data.</text>
</comment>
<name>A0ABT6MIA5_9NOCA</name>
<dbReference type="EMBL" id="JARXVC010000015">
    <property type="protein sequence ID" value="MDH6283610.1"/>
    <property type="molecule type" value="Genomic_DNA"/>
</dbReference>
<accession>A0ABT6MIA5</accession>
<protein>
    <submittedName>
        <fullName evidence="1">Uncharacterized protein</fullName>
    </submittedName>
</protein>
<organism evidence="1 2">
    <name type="scientific">Prescottella agglutinans</name>
    <dbReference type="NCBI Taxonomy" id="1644129"/>
    <lineage>
        <taxon>Bacteria</taxon>
        <taxon>Bacillati</taxon>
        <taxon>Actinomycetota</taxon>
        <taxon>Actinomycetes</taxon>
        <taxon>Mycobacteriales</taxon>
        <taxon>Nocardiaceae</taxon>
        <taxon>Prescottella</taxon>
    </lineage>
</organism>
<evidence type="ECO:0000313" key="2">
    <source>
        <dbReference type="Proteomes" id="UP001160334"/>
    </source>
</evidence>
<proteinExistence type="predicted"/>